<evidence type="ECO:0000313" key="2">
    <source>
        <dbReference type="Proteomes" id="UP000031465"/>
    </source>
</evidence>
<reference evidence="1 2" key="1">
    <citation type="journal article" date="2014" name="Mol. Biol. Evol.">
        <title>Massive expansion of Ubiquitination-related gene families within the Chlamydiae.</title>
        <authorList>
            <person name="Domman D."/>
            <person name="Collingro A."/>
            <person name="Lagkouvardos I."/>
            <person name="Gehre L."/>
            <person name="Weinmaier T."/>
            <person name="Rattei T."/>
            <person name="Subtil A."/>
            <person name="Horn M."/>
        </authorList>
    </citation>
    <scope>NUCLEOTIDE SEQUENCE [LARGE SCALE GENOMIC DNA]</scope>
    <source>
        <strain evidence="1 2">EI2</strain>
    </source>
</reference>
<name>A0A0C1K4H6_9BACT</name>
<dbReference type="PATRIC" id="fig|362787.3.peg.166"/>
<organism evidence="1 2">
    <name type="scientific">Candidatus Protochlamydia amoebophila</name>
    <dbReference type="NCBI Taxonomy" id="362787"/>
    <lineage>
        <taxon>Bacteria</taxon>
        <taxon>Pseudomonadati</taxon>
        <taxon>Chlamydiota</taxon>
        <taxon>Chlamydiia</taxon>
        <taxon>Parachlamydiales</taxon>
        <taxon>Parachlamydiaceae</taxon>
        <taxon>Candidatus Protochlamydia</taxon>
    </lineage>
</organism>
<proteinExistence type="predicted"/>
<dbReference type="AlphaFoldDB" id="A0A0C1K4H6"/>
<gene>
    <name evidence="1" type="ORF">DB44_AN00120</name>
</gene>
<protein>
    <submittedName>
        <fullName evidence="1">Uncharacterized protein</fullName>
    </submittedName>
</protein>
<evidence type="ECO:0000313" key="1">
    <source>
        <dbReference type="EMBL" id="KIC74227.1"/>
    </source>
</evidence>
<comment type="caution">
    <text evidence="1">The sequence shown here is derived from an EMBL/GenBank/DDBJ whole genome shotgun (WGS) entry which is preliminary data.</text>
</comment>
<accession>A0A0C1K4H6</accession>
<dbReference type="EMBL" id="JSAN01000013">
    <property type="protein sequence ID" value="KIC74227.1"/>
    <property type="molecule type" value="Genomic_DNA"/>
</dbReference>
<sequence>MLLLLKTYLFLRKGNKEIFIELLSFLNACQAGGLKAQLFCIF</sequence>
<dbReference type="Proteomes" id="UP000031465">
    <property type="component" value="Unassembled WGS sequence"/>
</dbReference>